<gene>
    <name evidence="1" type="ORF">S01H1_26158</name>
</gene>
<sequence length="282" mass="31214">GSSSEVTSIDNDSNLVTHLNPENTDYSIDYVGVEQIIITSDEDLMSFATAGSGTKEDPYMIKDYSVYGLGVTYGVIITNVTKHFTVEHCRILSIYGLVIENLPGVNINITDNIILQFGTFYQVDMLTGIRISNCNNIIISKNDIESNFRGIDISYASNVSITENNINGRSDIANLGIAFSGITLRESMNCTATNNVFNKGGFDLDLTYSQLQLLTISINTMNGLEIGYFVNVSNLVISEPIYSQIILYNCSNIVIKDQNFEEVFRGIHCLFSSNCKFSNNEI</sequence>
<feature type="non-terminal residue" evidence="1">
    <location>
        <position position="1"/>
    </location>
</feature>
<reference evidence="1" key="1">
    <citation type="journal article" date="2014" name="Front. Microbiol.">
        <title>High frequency of phylogenetically diverse reductive dehalogenase-homologous genes in deep subseafloor sedimentary metagenomes.</title>
        <authorList>
            <person name="Kawai M."/>
            <person name="Futagami T."/>
            <person name="Toyoda A."/>
            <person name="Takaki Y."/>
            <person name="Nishi S."/>
            <person name="Hori S."/>
            <person name="Arai W."/>
            <person name="Tsubouchi T."/>
            <person name="Morono Y."/>
            <person name="Uchiyama I."/>
            <person name="Ito T."/>
            <person name="Fujiyama A."/>
            <person name="Inagaki F."/>
            <person name="Takami H."/>
        </authorList>
    </citation>
    <scope>NUCLEOTIDE SEQUENCE</scope>
    <source>
        <strain evidence="1">Expedition CK06-06</strain>
    </source>
</reference>
<dbReference type="SMART" id="SM00710">
    <property type="entry name" value="PbH1"/>
    <property type="match status" value="4"/>
</dbReference>
<name>X0TP72_9ZZZZ</name>
<comment type="caution">
    <text evidence="1">The sequence shown here is derived from an EMBL/GenBank/DDBJ whole genome shotgun (WGS) entry which is preliminary data.</text>
</comment>
<feature type="non-terminal residue" evidence="1">
    <location>
        <position position="282"/>
    </location>
</feature>
<dbReference type="InterPro" id="IPR012334">
    <property type="entry name" value="Pectin_lyas_fold"/>
</dbReference>
<dbReference type="InterPro" id="IPR006626">
    <property type="entry name" value="PbH1"/>
</dbReference>
<dbReference type="InterPro" id="IPR011050">
    <property type="entry name" value="Pectin_lyase_fold/virulence"/>
</dbReference>
<organism evidence="1">
    <name type="scientific">marine sediment metagenome</name>
    <dbReference type="NCBI Taxonomy" id="412755"/>
    <lineage>
        <taxon>unclassified sequences</taxon>
        <taxon>metagenomes</taxon>
        <taxon>ecological metagenomes</taxon>
    </lineage>
</organism>
<accession>X0TP72</accession>
<dbReference type="SUPFAM" id="SSF51126">
    <property type="entry name" value="Pectin lyase-like"/>
    <property type="match status" value="1"/>
</dbReference>
<evidence type="ECO:0000313" key="1">
    <source>
        <dbReference type="EMBL" id="GAF94999.1"/>
    </source>
</evidence>
<dbReference type="Gene3D" id="2.160.20.10">
    <property type="entry name" value="Single-stranded right-handed beta-helix, Pectin lyase-like"/>
    <property type="match status" value="1"/>
</dbReference>
<dbReference type="AlphaFoldDB" id="X0TP72"/>
<proteinExistence type="predicted"/>
<protein>
    <submittedName>
        <fullName evidence="1">Uncharacterized protein</fullName>
    </submittedName>
</protein>
<dbReference type="EMBL" id="BARS01015843">
    <property type="protein sequence ID" value="GAF94999.1"/>
    <property type="molecule type" value="Genomic_DNA"/>
</dbReference>